<organism evidence="7 10">
    <name type="scientific">Phascolarctobacterium faecium</name>
    <dbReference type="NCBI Taxonomy" id="33025"/>
    <lineage>
        <taxon>Bacteria</taxon>
        <taxon>Bacillati</taxon>
        <taxon>Bacillota</taxon>
        <taxon>Negativicutes</taxon>
        <taxon>Acidaminococcales</taxon>
        <taxon>Acidaminococcaceae</taxon>
        <taxon>Phascolarctobacterium</taxon>
    </lineage>
</organism>
<dbReference type="GO" id="GO:0004077">
    <property type="term" value="F:biotin--[biotin carboxyl-carrier protein] ligase activity"/>
    <property type="evidence" value="ECO:0007669"/>
    <property type="project" value="UniProtKB-UniRule"/>
</dbReference>
<dbReference type="Pfam" id="PF08279">
    <property type="entry name" value="HTH_11"/>
    <property type="match status" value="1"/>
</dbReference>
<dbReference type="GeneID" id="49408027"/>
<evidence type="ECO:0000256" key="2">
    <source>
        <dbReference type="ARBA" id="ARBA00022741"/>
    </source>
</evidence>
<accession>A0A3G9H891</accession>
<evidence type="ECO:0000256" key="3">
    <source>
        <dbReference type="ARBA" id="ARBA00022840"/>
    </source>
</evidence>
<dbReference type="GO" id="GO:0016740">
    <property type="term" value="F:transferase activity"/>
    <property type="evidence" value="ECO:0007669"/>
    <property type="project" value="UniProtKB-ARBA"/>
</dbReference>
<dbReference type="AlphaFoldDB" id="A0A3G9H891"/>
<comment type="function">
    <text evidence="5">Acts both as a biotin--[acetyl-CoA-carboxylase] ligase and a repressor.</text>
</comment>
<keyword evidence="2 5" id="KW-0547">Nucleotide-binding</keyword>
<keyword evidence="5" id="KW-0804">Transcription</keyword>
<evidence type="ECO:0000313" key="7">
    <source>
        <dbReference type="EMBL" id="MTT75478.1"/>
    </source>
</evidence>
<dbReference type="CDD" id="cd16442">
    <property type="entry name" value="BPL"/>
    <property type="match status" value="1"/>
</dbReference>
<dbReference type="GO" id="GO:0006355">
    <property type="term" value="P:regulation of DNA-templated transcription"/>
    <property type="evidence" value="ECO:0007669"/>
    <property type="project" value="UniProtKB-UniRule"/>
</dbReference>
<keyword evidence="5" id="KW-0678">Repressor</keyword>
<keyword evidence="9" id="KW-1185">Reference proteome</keyword>
<keyword evidence="3 5" id="KW-0067">ATP-binding</keyword>
<feature type="binding site" evidence="5">
    <location>
        <begin position="90"/>
        <end position="92"/>
    </location>
    <ligand>
        <name>biotin</name>
        <dbReference type="ChEBI" id="CHEBI:57586"/>
    </ligand>
</feature>
<dbReference type="SUPFAM" id="SSF46785">
    <property type="entry name" value="Winged helix' DNA-binding domain"/>
    <property type="match status" value="1"/>
</dbReference>
<dbReference type="InterPro" id="IPR008988">
    <property type="entry name" value="Transcriptional_repressor_C"/>
</dbReference>
<dbReference type="InterPro" id="IPR003142">
    <property type="entry name" value="BPL_C"/>
</dbReference>
<keyword evidence="5" id="KW-0805">Transcription regulation</keyword>
<dbReference type="PANTHER" id="PTHR12835">
    <property type="entry name" value="BIOTIN PROTEIN LIGASE"/>
    <property type="match status" value="1"/>
</dbReference>
<dbReference type="HAMAP" id="MF_00978">
    <property type="entry name" value="Bifunct_BirA"/>
    <property type="match status" value="1"/>
</dbReference>
<dbReference type="RefSeq" id="WP_125669893.1">
    <property type="nucleotide sequence ID" value="NZ_AP019004.1"/>
</dbReference>
<dbReference type="SUPFAM" id="SSF55681">
    <property type="entry name" value="Class II aaRS and biotin synthetases"/>
    <property type="match status" value="1"/>
</dbReference>
<dbReference type="NCBIfam" id="TIGR00121">
    <property type="entry name" value="birA_ligase"/>
    <property type="match status" value="1"/>
</dbReference>
<comment type="caution">
    <text evidence="5">Lacks conserved residue(s) required for the propagation of feature annotation.</text>
</comment>
<feature type="DNA-binding region" description="H-T-H motif" evidence="5">
    <location>
        <begin position="19"/>
        <end position="38"/>
    </location>
</feature>
<dbReference type="Proteomes" id="UP000443070">
    <property type="component" value="Unassembled WGS sequence"/>
</dbReference>
<evidence type="ECO:0000256" key="4">
    <source>
        <dbReference type="ARBA" id="ARBA00023267"/>
    </source>
</evidence>
<dbReference type="PROSITE" id="PS51733">
    <property type="entry name" value="BPL_LPL_CATALYTIC"/>
    <property type="match status" value="1"/>
</dbReference>
<dbReference type="GO" id="GO:0009249">
    <property type="term" value="P:protein lipoylation"/>
    <property type="evidence" value="ECO:0007669"/>
    <property type="project" value="UniProtKB-ARBA"/>
</dbReference>
<comment type="similarity">
    <text evidence="5">Belongs to the biotin--protein ligase family.</text>
</comment>
<proteinExistence type="inferred from homology"/>
<dbReference type="Proteomes" id="UP000484547">
    <property type="component" value="Unassembled WGS sequence"/>
</dbReference>
<evidence type="ECO:0000313" key="10">
    <source>
        <dbReference type="Proteomes" id="UP000484547"/>
    </source>
</evidence>
<reference evidence="9 10" key="1">
    <citation type="journal article" date="2019" name="Nat. Med.">
        <title>A library of human gut bacterial isolates paired with longitudinal multiomics data enables mechanistic microbiome research.</title>
        <authorList>
            <person name="Poyet M."/>
            <person name="Groussin M."/>
            <person name="Gibbons S.M."/>
            <person name="Avila-Pacheco J."/>
            <person name="Jiang X."/>
            <person name="Kearney S.M."/>
            <person name="Perrotta A.R."/>
            <person name="Berdy B."/>
            <person name="Zhao S."/>
            <person name="Lieberman T.D."/>
            <person name="Swanson P.K."/>
            <person name="Smith M."/>
            <person name="Roesemann S."/>
            <person name="Alexander J.E."/>
            <person name="Rich S.A."/>
            <person name="Livny J."/>
            <person name="Vlamakis H."/>
            <person name="Clish C."/>
            <person name="Bullock K."/>
            <person name="Deik A."/>
            <person name="Scott J."/>
            <person name="Pierce K.A."/>
            <person name="Xavier R.J."/>
            <person name="Alm E.J."/>
        </authorList>
    </citation>
    <scope>NUCLEOTIDE SEQUENCE [LARGE SCALE GENOMIC DNA]</scope>
    <source>
        <strain evidence="7 10">BIOML-A13</strain>
        <strain evidence="8 9">BIOML-A3</strain>
    </source>
</reference>
<feature type="domain" description="BPL/LPL catalytic" evidence="6">
    <location>
        <begin position="67"/>
        <end position="258"/>
    </location>
</feature>
<dbReference type="GO" id="GO:0005524">
    <property type="term" value="F:ATP binding"/>
    <property type="evidence" value="ECO:0007669"/>
    <property type="project" value="UniProtKB-UniRule"/>
</dbReference>
<keyword evidence="5" id="KW-0238">DNA-binding</keyword>
<protein>
    <recommendedName>
        <fullName evidence="5">Bifunctional ligase/repressor BirA</fullName>
    </recommendedName>
    <alternativeName>
        <fullName evidence="5">Biotin--[acetyl-CoA-carboxylase] ligase</fullName>
        <ecNumber evidence="5">6.3.4.15</ecNumber>
    </alternativeName>
    <alternativeName>
        <fullName evidence="5">Biotin--protein ligase</fullName>
    </alternativeName>
    <alternativeName>
        <fullName evidence="5">Biotin-[acetyl-CoA carboxylase] synthetase</fullName>
    </alternativeName>
</protein>
<feature type="binding site" evidence="5">
    <location>
        <position position="114"/>
    </location>
    <ligand>
        <name>biotin</name>
        <dbReference type="ChEBI" id="CHEBI:57586"/>
    </ligand>
</feature>
<dbReference type="EC" id="6.3.4.15" evidence="5"/>
<dbReference type="InterPro" id="IPR030855">
    <property type="entry name" value="Bifunct_BirA"/>
</dbReference>
<dbReference type="SUPFAM" id="SSF50037">
    <property type="entry name" value="C-terminal domain of transcriptional repressors"/>
    <property type="match status" value="1"/>
</dbReference>
<evidence type="ECO:0000256" key="1">
    <source>
        <dbReference type="ARBA" id="ARBA00022598"/>
    </source>
</evidence>
<keyword evidence="4 5" id="KW-0092">Biotin</keyword>
<dbReference type="InterPro" id="IPR013196">
    <property type="entry name" value="HTH_11"/>
</dbReference>
<evidence type="ECO:0000256" key="5">
    <source>
        <dbReference type="HAMAP-Rule" id="MF_00978"/>
    </source>
</evidence>
<name>A0A3G9H891_9FIRM</name>
<dbReference type="InterPro" id="IPR036388">
    <property type="entry name" value="WH-like_DNA-bd_sf"/>
</dbReference>
<dbReference type="OrthoDB" id="9807064at2"/>
<dbReference type="Gene3D" id="2.30.30.100">
    <property type="match status" value="1"/>
</dbReference>
<dbReference type="GO" id="GO:0003677">
    <property type="term" value="F:DNA binding"/>
    <property type="evidence" value="ECO:0007669"/>
    <property type="project" value="UniProtKB-UniRule"/>
</dbReference>
<dbReference type="GO" id="GO:0005737">
    <property type="term" value="C:cytoplasm"/>
    <property type="evidence" value="ECO:0007669"/>
    <property type="project" value="TreeGrafter"/>
</dbReference>
<dbReference type="Pfam" id="PF02237">
    <property type="entry name" value="BPL_C"/>
    <property type="match status" value="1"/>
</dbReference>
<dbReference type="InterPro" id="IPR004408">
    <property type="entry name" value="Biotin_CoA_COase_ligase"/>
</dbReference>
<gene>
    <name evidence="5" type="primary">birA</name>
    <name evidence="7" type="ORF">GMD11_04215</name>
    <name evidence="8" type="ORF">GMD18_03860</name>
</gene>
<comment type="caution">
    <text evidence="7">The sequence shown here is derived from an EMBL/GenBank/DDBJ whole genome shotgun (WGS) entry which is preliminary data.</text>
</comment>
<dbReference type="EMBL" id="WNBW01000002">
    <property type="protein sequence ID" value="MTU03540.1"/>
    <property type="molecule type" value="Genomic_DNA"/>
</dbReference>
<dbReference type="PANTHER" id="PTHR12835:SF5">
    <property type="entry name" value="BIOTIN--PROTEIN LIGASE"/>
    <property type="match status" value="1"/>
</dbReference>
<dbReference type="InterPro" id="IPR045864">
    <property type="entry name" value="aa-tRNA-synth_II/BPL/LPL"/>
</dbReference>
<dbReference type="EMBL" id="WNBM01000002">
    <property type="protein sequence ID" value="MTT75478.1"/>
    <property type="molecule type" value="Genomic_DNA"/>
</dbReference>
<dbReference type="InterPro" id="IPR036390">
    <property type="entry name" value="WH_DNA-bd_sf"/>
</dbReference>
<feature type="binding site" evidence="5">
    <location>
        <position position="185"/>
    </location>
    <ligand>
        <name>biotin</name>
        <dbReference type="ChEBI" id="CHEBI:57586"/>
    </ligand>
</feature>
<dbReference type="Pfam" id="PF03099">
    <property type="entry name" value="BPL_LplA_LipB"/>
    <property type="match status" value="1"/>
</dbReference>
<evidence type="ECO:0000313" key="9">
    <source>
        <dbReference type="Proteomes" id="UP000443070"/>
    </source>
</evidence>
<dbReference type="Gene3D" id="1.10.10.10">
    <property type="entry name" value="Winged helix-like DNA-binding domain superfamily/Winged helix DNA-binding domain"/>
    <property type="match status" value="1"/>
</dbReference>
<dbReference type="Gene3D" id="3.30.930.10">
    <property type="entry name" value="Bira Bifunctional Protein, Domain 2"/>
    <property type="match status" value="1"/>
</dbReference>
<evidence type="ECO:0000259" key="6">
    <source>
        <dbReference type="PROSITE" id="PS51733"/>
    </source>
</evidence>
<dbReference type="InterPro" id="IPR004143">
    <property type="entry name" value="BPL_LPL_catalytic"/>
</dbReference>
<keyword evidence="1 5" id="KW-0436">Ligase</keyword>
<sequence>MRERILEILRSKMPAPVSGEVLSQELAVSRTAIWKHIQALKNEGYTIESVPKKGYILKEVPDRLKPAEVVANLKTKWLGHHIHYCELTTSTNELAKRLAGEGCEDGLVVIAEEQNSGKGRLSRGWFSPFARGVWFSVVLKPPFMPQEASKCTLLAAIAVVKAVNKYKGVQASIKWPNDVLLDGKKLVGILTEMSAEFGRINYIVIGTGINVNVPKEMVPEELRATAVSLADVAREPISRVELLADVLGYMEELYEKVLHEGFKPVLEEWKKYSSTLGQQVKVIAPDQTYFGEAVDIDEDGLLMVKREDGRIEKVIAGDVSIRPAQAKQGEYA</sequence>
<evidence type="ECO:0000313" key="8">
    <source>
        <dbReference type="EMBL" id="MTU03540.1"/>
    </source>
</evidence>
<comment type="catalytic activity">
    <reaction evidence="5">
        <text>biotin + L-lysyl-[protein] + ATP = N(6)-biotinyl-L-lysyl-[protein] + AMP + diphosphate + H(+)</text>
        <dbReference type="Rhea" id="RHEA:11756"/>
        <dbReference type="Rhea" id="RHEA-COMP:9752"/>
        <dbReference type="Rhea" id="RHEA-COMP:10505"/>
        <dbReference type="ChEBI" id="CHEBI:15378"/>
        <dbReference type="ChEBI" id="CHEBI:29969"/>
        <dbReference type="ChEBI" id="CHEBI:30616"/>
        <dbReference type="ChEBI" id="CHEBI:33019"/>
        <dbReference type="ChEBI" id="CHEBI:57586"/>
        <dbReference type="ChEBI" id="CHEBI:83144"/>
        <dbReference type="ChEBI" id="CHEBI:456215"/>
        <dbReference type="EC" id="6.3.4.15"/>
    </reaction>
</comment>